<reference evidence="2" key="1">
    <citation type="submission" date="2016-05" db="EMBL/GenBank/DDBJ databases">
        <authorList>
            <person name="Naeem Raeece"/>
        </authorList>
    </citation>
    <scope>NUCLEOTIDE SEQUENCE [LARGE SCALE GENOMIC DNA]</scope>
</reference>
<evidence type="ECO:0000313" key="1">
    <source>
        <dbReference type="EMBL" id="SBT00905.1"/>
    </source>
</evidence>
<dbReference type="Proteomes" id="UP000078546">
    <property type="component" value="Unassembled WGS sequence"/>
</dbReference>
<dbReference type="AlphaFoldDB" id="A0A1A8XAQ8"/>
<evidence type="ECO:0000313" key="2">
    <source>
        <dbReference type="Proteomes" id="UP000078546"/>
    </source>
</evidence>
<proteinExistence type="predicted"/>
<accession>A0A1A8XAQ8</accession>
<dbReference type="EMBL" id="FLQV01002173">
    <property type="protein sequence ID" value="SBT00905.1"/>
    <property type="molecule type" value="Genomic_DNA"/>
</dbReference>
<protein>
    <submittedName>
        <fullName evidence="1">Uncharacterized protein</fullName>
    </submittedName>
</protein>
<dbReference type="Gene3D" id="1.10.10.10">
    <property type="entry name" value="Winged helix-like DNA-binding domain superfamily/Winged helix DNA-binding domain"/>
    <property type="match status" value="1"/>
</dbReference>
<name>A0A1A8XAQ8_PLAOA</name>
<gene>
    <name evidence="1" type="ORF">POVCU1_063170</name>
</gene>
<sequence>MNDIESLRIWNFLISFPDEKLNDELISENVLIPLSDVRKKLYNLLYYGFIKCHECNTTCNNKNYFKHCLFFSTNYNYSFNKIKEYLFTIAKNIFIRKFYENNEINTLHNKSTICVYDNTGIDYDNFFTKDNINCSIFNENNTNGGNINYNNLFGNMEKHTITLTDREYAVDYLEISLIHLDKLIFIFNS</sequence>
<dbReference type="InterPro" id="IPR036388">
    <property type="entry name" value="WH-like_DNA-bd_sf"/>
</dbReference>
<organism evidence="1 2">
    <name type="scientific">Plasmodium ovale curtisi</name>
    <dbReference type="NCBI Taxonomy" id="864141"/>
    <lineage>
        <taxon>Eukaryota</taxon>
        <taxon>Sar</taxon>
        <taxon>Alveolata</taxon>
        <taxon>Apicomplexa</taxon>
        <taxon>Aconoidasida</taxon>
        <taxon>Haemosporida</taxon>
        <taxon>Plasmodiidae</taxon>
        <taxon>Plasmodium</taxon>
        <taxon>Plasmodium (Plasmodium)</taxon>
    </lineage>
</organism>